<evidence type="ECO:0000313" key="5">
    <source>
        <dbReference type="Proteomes" id="UP000186666"/>
    </source>
</evidence>
<accession>A0ABY1K356</accession>
<evidence type="ECO:0000259" key="3">
    <source>
        <dbReference type="PROSITE" id="PS50075"/>
    </source>
</evidence>
<dbReference type="SUPFAM" id="SSF52777">
    <property type="entry name" value="CoA-dependent acyltransferases"/>
    <property type="match status" value="2"/>
</dbReference>
<comment type="caution">
    <text evidence="4">The sequence shown here is derived from an EMBL/GenBank/DDBJ whole genome shotgun (WGS) entry which is preliminary data.</text>
</comment>
<protein>
    <submittedName>
        <fullName evidence="4">Phosphopantetheine attachment site</fullName>
    </submittedName>
</protein>
<dbReference type="InterPro" id="IPR036736">
    <property type="entry name" value="ACP-like_sf"/>
</dbReference>
<dbReference type="SUPFAM" id="SSF47336">
    <property type="entry name" value="ACP-like"/>
    <property type="match status" value="1"/>
</dbReference>
<dbReference type="InterPro" id="IPR009081">
    <property type="entry name" value="PP-bd_ACP"/>
</dbReference>
<organism evidence="4 5">
    <name type="scientific">Paenibacillus macquariensis</name>
    <dbReference type="NCBI Taxonomy" id="948756"/>
    <lineage>
        <taxon>Bacteria</taxon>
        <taxon>Bacillati</taxon>
        <taxon>Bacillota</taxon>
        <taxon>Bacilli</taxon>
        <taxon>Bacillales</taxon>
        <taxon>Paenibacillaceae</taxon>
        <taxon>Paenibacillus</taxon>
    </lineage>
</organism>
<evidence type="ECO:0000256" key="2">
    <source>
        <dbReference type="ARBA" id="ARBA00022737"/>
    </source>
</evidence>
<dbReference type="PROSITE" id="PS50075">
    <property type="entry name" value="CARRIER"/>
    <property type="match status" value="1"/>
</dbReference>
<dbReference type="InterPro" id="IPR001242">
    <property type="entry name" value="Condensation_dom"/>
</dbReference>
<dbReference type="EMBL" id="FTNK01000008">
    <property type="protein sequence ID" value="SIR18814.1"/>
    <property type="molecule type" value="Genomic_DNA"/>
</dbReference>
<keyword evidence="2" id="KW-0677">Repeat</keyword>
<sequence>MLHLLPKVSENERKVINSCLLNATAYNIPFFIKFHQGLNISKMYNLLTQYFEKYAIFRTFYHVEEEITKCTDGAIPTIEIQSFKHLDKKLLCDMNLISIKDKELVHVVLCKVADEECDYMFFNIHHVLLDGFSINLFLQDLIEVYLYDREIDLQLSTLVDEGDRTKADQHNESLISFEKYEYFKSRLIQKQIDSVNYIDDQLVITGNNTQKYTDFAICVTAFSMSMAQWVESRAIYMSYPHLGRDCRNYKMLGNFVQLIPFHHHFASEQDERIDHMIAGIQQSVFSSFTNQDGYDEVMRKERMSCMNIFRDVIFDYKSGSLIEKVINEDHEIVLEEASMYRDEKYGLHFSIYKDLNHLTINIISSEYGMDDLQDLLASFRHNVQSLYAQEHVYVRELLTLNEAEEEEKIETVTSSEQGSVFDQVTSIVTSLIEEETILGANESFFDLGMDSLLLVKFKKKVKEAFNINLKISDFFNFYTSELLTRKIMDNLKEAK</sequence>
<comment type="cofactor">
    <cofactor evidence="1">
        <name>pantetheine 4'-phosphate</name>
        <dbReference type="ChEBI" id="CHEBI:47942"/>
    </cofactor>
</comment>
<gene>
    <name evidence="4" type="ORF">SAMN05421578_108113</name>
</gene>
<name>A0ABY1K356_9BACL</name>
<dbReference type="Pfam" id="PF00668">
    <property type="entry name" value="Condensation"/>
    <property type="match status" value="1"/>
</dbReference>
<reference evidence="4 5" key="1">
    <citation type="submission" date="2017-01" db="EMBL/GenBank/DDBJ databases">
        <authorList>
            <person name="Varghese N."/>
            <person name="Submissions S."/>
        </authorList>
    </citation>
    <scope>NUCLEOTIDE SEQUENCE [LARGE SCALE GENOMIC DNA]</scope>
    <source>
        <strain evidence="4 5">ATCC 23464</strain>
    </source>
</reference>
<evidence type="ECO:0000256" key="1">
    <source>
        <dbReference type="ARBA" id="ARBA00001957"/>
    </source>
</evidence>
<dbReference type="Pfam" id="PF00550">
    <property type="entry name" value="PP-binding"/>
    <property type="match status" value="1"/>
</dbReference>
<dbReference type="Gene3D" id="3.30.559.30">
    <property type="entry name" value="Nonribosomal peptide synthetase, condensation domain"/>
    <property type="match status" value="1"/>
</dbReference>
<proteinExistence type="predicted"/>
<evidence type="ECO:0000313" key="4">
    <source>
        <dbReference type="EMBL" id="SIR18814.1"/>
    </source>
</evidence>
<dbReference type="Gene3D" id="1.10.1200.10">
    <property type="entry name" value="ACP-like"/>
    <property type="match status" value="1"/>
</dbReference>
<dbReference type="InterPro" id="IPR023213">
    <property type="entry name" value="CAT-like_dom_sf"/>
</dbReference>
<dbReference type="PANTHER" id="PTHR45527:SF1">
    <property type="entry name" value="FATTY ACID SYNTHASE"/>
    <property type="match status" value="1"/>
</dbReference>
<dbReference type="Gene3D" id="3.30.559.10">
    <property type="entry name" value="Chloramphenicol acetyltransferase-like domain"/>
    <property type="match status" value="1"/>
</dbReference>
<dbReference type="Proteomes" id="UP000186666">
    <property type="component" value="Unassembled WGS sequence"/>
</dbReference>
<dbReference type="RefSeq" id="WP_068579481.1">
    <property type="nucleotide sequence ID" value="NZ_FTNK01000008.1"/>
</dbReference>
<feature type="domain" description="Carrier" evidence="3">
    <location>
        <begin position="415"/>
        <end position="491"/>
    </location>
</feature>
<keyword evidence="5" id="KW-1185">Reference proteome</keyword>
<dbReference type="PANTHER" id="PTHR45527">
    <property type="entry name" value="NONRIBOSOMAL PEPTIDE SYNTHETASE"/>
    <property type="match status" value="1"/>
</dbReference>